<name>A0AAD7S3M8_9TELE</name>
<reference evidence="1" key="1">
    <citation type="journal article" date="2023" name="Science">
        <title>Genome structures resolve the early diversification of teleost fishes.</title>
        <authorList>
            <person name="Parey E."/>
            <person name="Louis A."/>
            <person name="Montfort J."/>
            <person name="Bouchez O."/>
            <person name="Roques C."/>
            <person name="Iampietro C."/>
            <person name="Lluch J."/>
            <person name="Castinel A."/>
            <person name="Donnadieu C."/>
            <person name="Desvignes T."/>
            <person name="Floi Bucao C."/>
            <person name="Jouanno E."/>
            <person name="Wen M."/>
            <person name="Mejri S."/>
            <person name="Dirks R."/>
            <person name="Jansen H."/>
            <person name="Henkel C."/>
            <person name="Chen W.J."/>
            <person name="Zahm M."/>
            <person name="Cabau C."/>
            <person name="Klopp C."/>
            <person name="Thompson A.W."/>
            <person name="Robinson-Rechavi M."/>
            <person name="Braasch I."/>
            <person name="Lecointre G."/>
            <person name="Bobe J."/>
            <person name="Postlethwait J.H."/>
            <person name="Berthelot C."/>
            <person name="Roest Crollius H."/>
            <person name="Guiguen Y."/>
        </authorList>
    </citation>
    <scope>NUCLEOTIDE SEQUENCE</scope>
    <source>
        <strain evidence="1">NC1722</strain>
    </source>
</reference>
<gene>
    <name evidence="1" type="ORF">AAFF_G00036380</name>
</gene>
<dbReference type="Proteomes" id="UP001221898">
    <property type="component" value="Unassembled WGS sequence"/>
</dbReference>
<comment type="caution">
    <text evidence="1">The sequence shown here is derived from an EMBL/GenBank/DDBJ whole genome shotgun (WGS) entry which is preliminary data.</text>
</comment>
<dbReference type="EMBL" id="JAINUG010000119">
    <property type="protein sequence ID" value="KAJ8395182.1"/>
    <property type="molecule type" value="Genomic_DNA"/>
</dbReference>
<evidence type="ECO:0000313" key="1">
    <source>
        <dbReference type="EMBL" id="KAJ8395182.1"/>
    </source>
</evidence>
<proteinExistence type="predicted"/>
<dbReference type="AlphaFoldDB" id="A0AAD7S3M8"/>
<keyword evidence="2" id="KW-1185">Reference proteome</keyword>
<evidence type="ECO:0000313" key="2">
    <source>
        <dbReference type="Proteomes" id="UP001221898"/>
    </source>
</evidence>
<protein>
    <submittedName>
        <fullName evidence="1">Uncharacterized protein</fullName>
    </submittedName>
</protein>
<organism evidence="1 2">
    <name type="scientific">Aldrovandia affinis</name>
    <dbReference type="NCBI Taxonomy" id="143900"/>
    <lineage>
        <taxon>Eukaryota</taxon>
        <taxon>Metazoa</taxon>
        <taxon>Chordata</taxon>
        <taxon>Craniata</taxon>
        <taxon>Vertebrata</taxon>
        <taxon>Euteleostomi</taxon>
        <taxon>Actinopterygii</taxon>
        <taxon>Neopterygii</taxon>
        <taxon>Teleostei</taxon>
        <taxon>Notacanthiformes</taxon>
        <taxon>Halosauridae</taxon>
        <taxon>Aldrovandia</taxon>
    </lineage>
</organism>
<sequence>MSGVLLLRSPDAKPDLCHEAVRSVPMLLCPVYYGKDAVSHHVFPFGLMPPPEYREVPPLKVLSSTCRVMNGDEEHLAQLPQEVTSAGVLSTRSTPRSLHPLFHSPTYPTATPIRGGSQQESVLFISQL</sequence>
<accession>A0AAD7S3M8</accession>